<name>A0ABN6M8C8_9BACT</name>
<comment type="function">
    <text evidence="14">Catalyzes the dephosphorylation of undecaprenyl diphosphate (UPP). Confers resistance to bacitracin.</text>
</comment>
<comment type="subcellular location">
    <subcellularLocation>
        <location evidence="1 14">Cell membrane</location>
        <topology evidence="1 14">Multi-pass membrane protein</topology>
    </subcellularLocation>
</comment>
<sequence>MEMLKALLLGFIQGATEFLPVSSSGHLVIGAHLLDFSQQSLLFDIMLHLGTLVSVMVVFRHDIGKMIAAPWRWLQGVRSAEVRRFLLWDGCILVATMPAVLVGLTLKDQVEHLFSSILAVCLMLIVTGVLMLVSRRLVDRGNELTGWRALIIGVGQAMAIMPGLSRSGTTIVTGMMLGINRETAARFSFLMSLPAILGAAVLHVPEALRQPPPTEHLVNMAAGTLMSAVTGYLAIVLLLDMVRRNRLPWFGYYCLAVAFIGLAIIVFTS</sequence>
<evidence type="ECO:0000256" key="13">
    <source>
        <dbReference type="ARBA" id="ARBA00047594"/>
    </source>
</evidence>
<evidence type="ECO:0000256" key="11">
    <source>
        <dbReference type="ARBA" id="ARBA00032707"/>
    </source>
</evidence>
<keyword evidence="14" id="KW-0133">Cell shape</keyword>
<evidence type="ECO:0000256" key="9">
    <source>
        <dbReference type="ARBA" id="ARBA00023136"/>
    </source>
</evidence>
<evidence type="ECO:0000256" key="12">
    <source>
        <dbReference type="ARBA" id="ARBA00032932"/>
    </source>
</evidence>
<feature type="transmembrane region" description="Helical" evidence="14">
    <location>
        <begin position="112"/>
        <end position="133"/>
    </location>
</feature>
<gene>
    <name evidence="14 15" type="primary">uppP</name>
    <name evidence="15" type="ORF">DPPLL_24060</name>
</gene>
<reference evidence="15 16" key="1">
    <citation type="submission" date="2022-01" db="EMBL/GenBank/DDBJ databases">
        <title>Desulfofustis limnae sp. nov., a novel mesophilic sulfate-reducing bacterium isolated from marsh soil.</title>
        <authorList>
            <person name="Watanabe M."/>
            <person name="Takahashi A."/>
            <person name="Kojima H."/>
            <person name="Fukui M."/>
        </authorList>
    </citation>
    <scope>NUCLEOTIDE SEQUENCE [LARGE SCALE GENOMIC DNA]</scope>
    <source>
        <strain evidence="15 16">PPLL</strain>
    </source>
</reference>
<keyword evidence="14" id="KW-0573">Peptidoglycan synthesis</keyword>
<evidence type="ECO:0000256" key="8">
    <source>
        <dbReference type="ARBA" id="ARBA00022989"/>
    </source>
</evidence>
<evidence type="ECO:0000256" key="2">
    <source>
        <dbReference type="ARBA" id="ARBA00010621"/>
    </source>
</evidence>
<dbReference type="InterPro" id="IPR003824">
    <property type="entry name" value="UppP"/>
</dbReference>
<keyword evidence="14" id="KW-0961">Cell wall biogenesis/degradation</keyword>
<evidence type="ECO:0000256" key="1">
    <source>
        <dbReference type="ARBA" id="ARBA00004651"/>
    </source>
</evidence>
<feature type="transmembrane region" description="Helical" evidence="14">
    <location>
        <begin position="85"/>
        <end position="106"/>
    </location>
</feature>
<dbReference type="EMBL" id="AP025516">
    <property type="protein sequence ID" value="BDD88041.1"/>
    <property type="molecule type" value="Genomic_DNA"/>
</dbReference>
<dbReference type="PANTHER" id="PTHR30622:SF2">
    <property type="entry name" value="UNDECAPRENYL-DIPHOSPHATASE"/>
    <property type="match status" value="1"/>
</dbReference>
<keyword evidence="7 14" id="KW-0378">Hydrolase</keyword>
<protein>
    <recommendedName>
        <fullName evidence="4 14">Undecaprenyl-diphosphatase</fullName>
        <ecNumber evidence="3 14">3.6.1.27</ecNumber>
    </recommendedName>
    <alternativeName>
        <fullName evidence="12 14">Bacitracin resistance protein</fullName>
    </alternativeName>
    <alternativeName>
        <fullName evidence="11 14">Undecaprenyl pyrophosphate phosphatase</fullName>
    </alternativeName>
</protein>
<keyword evidence="8 14" id="KW-1133">Transmembrane helix</keyword>
<proteinExistence type="inferred from homology"/>
<accession>A0ABN6M8C8</accession>
<evidence type="ECO:0000256" key="10">
    <source>
        <dbReference type="ARBA" id="ARBA00023251"/>
    </source>
</evidence>
<organism evidence="15 16">
    <name type="scientific">Desulfofustis limnaeus</name>
    <dbReference type="NCBI Taxonomy" id="2740163"/>
    <lineage>
        <taxon>Bacteria</taxon>
        <taxon>Pseudomonadati</taxon>
        <taxon>Thermodesulfobacteriota</taxon>
        <taxon>Desulfobulbia</taxon>
        <taxon>Desulfobulbales</taxon>
        <taxon>Desulfocapsaceae</taxon>
        <taxon>Desulfofustis</taxon>
    </lineage>
</organism>
<comment type="similarity">
    <text evidence="2 14">Belongs to the UppP family.</text>
</comment>
<feature type="transmembrane region" description="Helical" evidence="14">
    <location>
        <begin position="250"/>
        <end position="268"/>
    </location>
</feature>
<evidence type="ECO:0000256" key="4">
    <source>
        <dbReference type="ARBA" id="ARBA00021581"/>
    </source>
</evidence>
<feature type="transmembrane region" description="Helical" evidence="14">
    <location>
        <begin position="217"/>
        <end position="238"/>
    </location>
</feature>
<evidence type="ECO:0000313" key="15">
    <source>
        <dbReference type="EMBL" id="BDD88041.1"/>
    </source>
</evidence>
<keyword evidence="5 14" id="KW-1003">Cell membrane</keyword>
<comment type="miscellaneous">
    <text evidence="14">Bacitracin is thought to be involved in the inhibition of peptidoglycan synthesis by sequestering undecaprenyl diphosphate, thereby reducing the pool of lipid carrier available.</text>
</comment>
<dbReference type="PANTHER" id="PTHR30622">
    <property type="entry name" value="UNDECAPRENYL-DIPHOSPHATASE"/>
    <property type="match status" value="1"/>
</dbReference>
<evidence type="ECO:0000256" key="3">
    <source>
        <dbReference type="ARBA" id="ARBA00012374"/>
    </source>
</evidence>
<dbReference type="Pfam" id="PF02673">
    <property type="entry name" value="BacA"/>
    <property type="match status" value="1"/>
</dbReference>
<evidence type="ECO:0000313" key="16">
    <source>
        <dbReference type="Proteomes" id="UP000830055"/>
    </source>
</evidence>
<dbReference type="Proteomes" id="UP000830055">
    <property type="component" value="Chromosome"/>
</dbReference>
<keyword evidence="6 14" id="KW-0812">Transmembrane</keyword>
<evidence type="ECO:0000256" key="7">
    <source>
        <dbReference type="ARBA" id="ARBA00022801"/>
    </source>
</evidence>
<keyword evidence="10 14" id="KW-0046">Antibiotic resistance</keyword>
<comment type="catalytic activity">
    <reaction evidence="13 14">
        <text>di-trans,octa-cis-undecaprenyl diphosphate + H2O = di-trans,octa-cis-undecaprenyl phosphate + phosphate + H(+)</text>
        <dbReference type="Rhea" id="RHEA:28094"/>
        <dbReference type="ChEBI" id="CHEBI:15377"/>
        <dbReference type="ChEBI" id="CHEBI:15378"/>
        <dbReference type="ChEBI" id="CHEBI:43474"/>
        <dbReference type="ChEBI" id="CHEBI:58405"/>
        <dbReference type="ChEBI" id="CHEBI:60392"/>
        <dbReference type="EC" id="3.6.1.27"/>
    </reaction>
</comment>
<evidence type="ECO:0000256" key="6">
    <source>
        <dbReference type="ARBA" id="ARBA00022692"/>
    </source>
</evidence>
<feature type="transmembrane region" description="Helical" evidence="14">
    <location>
        <begin position="41"/>
        <end position="59"/>
    </location>
</feature>
<evidence type="ECO:0000256" key="5">
    <source>
        <dbReference type="ARBA" id="ARBA00022475"/>
    </source>
</evidence>
<evidence type="ECO:0000256" key="14">
    <source>
        <dbReference type="HAMAP-Rule" id="MF_01006"/>
    </source>
</evidence>
<dbReference type="EC" id="3.6.1.27" evidence="3 14"/>
<feature type="transmembrane region" description="Helical" evidence="14">
    <location>
        <begin position="184"/>
        <end position="205"/>
    </location>
</feature>
<keyword evidence="16" id="KW-1185">Reference proteome</keyword>
<keyword evidence="9 14" id="KW-0472">Membrane</keyword>
<dbReference type="HAMAP" id="MF_01006">
    <property type="entry name" value="Undec_diphosphatase"/>
    <property type="match status" value="1"/>
</dbReference>